<dbReference type="GO" id="GO:0046464">
    <property type="term" value="P:acylglycerol catabolic process"/>
    <property type="evidence" value="ECO:0007669"/>
    <property type="project" value="TreeGrafter"/>
</dbReference>
<dbReference type="InterPro" id="IPR050266">
    <property type="entry name" value="AB_hydrolase_sf"/>
</dbReference>
<dbReference type="Proteomes" id="UP000029692">
    <property type="component" value="Unassembled WGS sequence"/>
</dbReference>
<dbReference type="OrthoDB" id="9775557at2"/>
<keyword evidence="3" id="KW-1185">Reference proteome</keyword>
<dbReference type="GO" id="GO:0016020">
    <property type="term" value="C:membrane"/>
    <property type="evidence" value="ECO:0007669"/>
    <property type="project" value="TreeGrafter"/>
</dbReference>
<dbReference type="AlphaFoldDB" id="A0A098QTE2"/>
<comment type="caution">
    <text evidence="2">The sequence shown here is derived from an EMBL/GenBank/DDBJ whole genome shotgun (WGS) entry which is preliminary data.</text>
</comment>
<protein>
    <recommendedName>
        <fullName evidence="1">AB hydrolase-1 domain-containing protein</fullName>
    </recommendedName>
</protein>
<dbReference type="PANTHER" id="PTHR43798">
    <property type="entry name" value="MONOACYLGLYCEROL LIPASE"/>
    <property type="match status" value="1"/>
</dbReference>
<evidence type="ECO:0000313" key="3">
    <source>
        <dbReference type="Proteomes" id="UP000029692"/>
    </source>
</evidence>
<dbReference type="InterPro" id="IPR029058">
    <property type="entry name" value="AB_hydrolase_fold"/>
</dbReference>
<sequence length="269" mass="29887">MSIIRVNGLGFDVHVSGEKDNPGLVCIHGAGANLDQFEEQHAYFSDAFYVVSLSLRGHGNSEHPPGPIQETYAIRVLAQDVIQILETLNIRKTHLLGNSAGGVVGYEIVNQRPDLVRSLITFGTTGKMAVPGFLRQVTLRVDTRNVTHEPETRLKKLAAYTSKNPEVVSQVYRMFMAARAGIPGLRYALGSYNYLPLIRSMEVPYYILKGTQDRDINLFLGSTLGALKDQATRTNLDSRIITIPQAGHMTNLDNPREFNKRLLELVKPN</sequence>
<dbReference type="Gene3D" id="3.40.50.1820">
    <property type="entry name" value="alpha/beta hydrolase"/>
    <property type="match status" value="1"/>
</dbReference>
<organism evidence="2 3">
    <name type="scientific">Spirochaeta lutea</name>
    <dbReference type="NCBI Taxonomy" id="1480694"/>
    <lineage>
        <taxon>Bacteria</taxon>
        <taxon>Pseudomonadati</taxon>
        <taxon>Spirochaetota</taxon>
        <taxon>Spirochaetia</taxon>
        <taxon>Spirochaetales</taxon>
        <taxon>Spirochaetaceae</taxon>
        <taxon>Spirochaeta</taxon>
    </lineage>
</organism>
<name>A0A098QTE2_9SPIO</name>
<reference evidence="2 3" key="1">
    <citation type="submission" date="2014-05" db="EMBL/GenBank/DDBJ databases">
        <title>De novo Genome Sequence of Spirocheata sp.</title>
        <authorList>
            <person name="Shivani Y."/>
            <person name="Subhash Y."/>
            <person name="Tushar L."/>
            <person name="Sasikala C."/>
            <person name="Ramana C.V."/>
        </authorList>
    </citation>
    <scope>NUCLEOTIDE SEQUENCE [LARGE SCALE GENOMIC DNA]</scope>
    <source>
        <strain evidence="2 3">JC230</strain>
    </source>
</reference>
<accession>A0A098QTE2</accession>
<dbReference type="InterPro" id="IPR000639">
    <property type="entry name" value="Epox_hydrolase-like"/>
</dbReference>
<gene>
    <name evidence="2" type="ORF">DC28_13765</name>
</gene>
<dbReference type="EMBL" id="JNUP01000071">
    <property type="protein sequence ID" value="KGE70989.1"/>
    <property type="molecule type" value="Genomic_DNA"/>
</dbReference>
<dbReference type="PRINTS" id="PR00412">
    <property type="entry name" value="EPOXHYDRLASE"/>
</dbReference>
<dbReference type="InterPro" id="IPR000073">
    <property type="entry name" value="AB_hydrolase_1"/>
</dbReference>
<feature type="domain" description="AB hydrolase-1" evidence="1">
    <location>
        <begin position="24"/>
        <end position="260"/>
    </location>
</feature>
<dbReference type="GO" id="GO:0047372">
    <property type="term" value="F:monoacylglycerol lipase activity"/>
    <property type="evidence" value="ECO:0007669"/>
    <property type="project" value="TreeGrafter"/>
</dbReference>
<dbReference type="PANTHER" id="PTHR43798:SF33">
    <property type="entry name" value="HYDROLASE, PUTATIVE (AFU_ORTHOLOGUE AFUA_2G14860)-RELATED"/>
    <property type="match status" value="1"/>
</dbReference>
<dbReference type="SUPFAM" id="SSF53474">
    <property type="entry name" value="alpha/beta-Hydrolases"/>
    <property type="match status" value="1"/>
</dbReference>
<dbReference type="RefSeq" id="WP_037549676.1">
    <property type="nucleotide sequence ID" value="NZ_JNUP01000071.1"/>
</dbReference>
<dbReference type="Pfam" id="PF12697">
    <property type="entry name" value="Abhydrolase_6"/>
    <property type="match status" value="1"/>
</dbReference>
<evidence type="ECO:0000259" key="1">
    <source>
        <dbReference type="Pfam" id="PF12697"/>
    </source>
</evidence>
<evidence type="ECO:0000313" key="2">
    <source>
        <dbReference type="EMBL" id="KGE70989.1"/>
    </source>
</evidence>
<proteinExistence type="predicted"/>
<dbReference type="eggNOG" id="COG2021">
    <property type="taxonomic scope" value="Bacteria"/>
</dbReference>
<dbReference type="STRING" id="1480694.DC28_13765"/>